<reference evidence="9" key="3">
    <citation type="submission" date="2025-09" db="UniProtKB">
        <authorList>
            <consortium name="Ensembl"/>
        </authorList>
    </citation>
    <scope>IDENTIFICATION</scope>
</reference>
<evidence type="ECO:0000256" key="1">
    <source>
        <dbReference type="ARBA" id="ARBA00004401"/>
    </source>
</evidence>
<evidence type="ECO:0000256" key="6">
    <source>
        <dbReference type="ARBA" id="ARBA00023136"/>
    </source>
</evidence>
<dbReference type="Ensembl" id="ENSPEMT00000040411.1">
    <property type="protein sequence ID" value="ENSPEMP00000036770.1"/>
    <property type="gene ID" value="ENSPEMG00000029433.1"/>
</dbReference>
<evidence type="ECO:0000259" key="8">
    <source>
        <dbReference type="PROSITE" id="PS50041"/>
    </source>
</evidence>
<dbReference type="AlphaFoldDB" id="A0A8C9CT71"/>
<evidence type="ECO:0000313" key="9">
    <source>
        <dbReference type="Ensembl" id="ENSPEMP00000036770.1"/>
    </source>
</evidence>
<dbReference type="PROSITE" id="PS50041">
    <property type="entry name" value="C_TYPE_LECTIN_2"/>
    <property type="match status" value="1"/>
</dbReference>
<evidence type="ECO:0000256" key="3">
    <source>
        <dbReference type="ARBA" id="ARBA00022734"/>
    </source>
</evidence>
<dbReference type="SMART" id="SM00034">
    <property type="entry name" value="CLECT"/>
    <property type="match status" value="1"/>
</dbReference>
<keyword evidence="4" id="KW-0735">Signal-anchor</keyword>
<dbReference type="GO" id="GO:0030246">
    <property type="term" value="F:carbohydrate binding"/>
    <property type="evidence" value="ECO:0007669"/>
    <property type="project" value="UniProtKB-KW"/>
</dbReference>
<proteinExistence type="predicted"/>
<dbReference type="PANTHER" id="PTHR45710:SF35">
    <property type="entry name" value="C-TYPE LECTIN DOMAIN FAMILY 2 MEMBER D"/>
    <property type="match status" value="1"/>
</dbReference>
<keyword evidence="3" id="KW-0430">Lectin</keyword>
<evidence type="ECO:0000256" key="2">
    <source>
        <dbReference type="ARBA" id="ARBA00022692"/>
    </source>
</evidence>
<dbReference type="InterPro" id="IPR001304">
    <property type="entry name" value="C-type_lectin-like"/>
</dbReference>
<dbReference type="Gene3D" id="3.10.100.10">
    <property type="entry name" value="Mannose-Binding Protein A, subunit A"/>
    <property type="match status" value="1"/>
</dbReference>
<dbReference type="PANTHER" id="PTHR45710">
    <property type="entry name" value="C-TYPE LECTIN DOMAIN-CONTAINING PROTEIN 180"/>
    <property type="match status" value="1"/>
</dbReference>
<feature type="transmembrane region" description="Helical" evidence="7">
    <location>
        <begin position="41"/>
        <end position="60"/>
    </location>
</feature>
<dbReference type="InterPro" id="IPR033992">
    <property type="entry name" value="NKR-like_CTLD"/>
</dbReference>
<dbReference type="SUPFAM" id="SSF56436">
    <property type="entry name" value="C-type lectin-like"/>
    <property type="match status" value="1"/>
</dbReference>
<dbReference type="Proteomes" id="UP000694547">
    <property type="component" value="Chromosome 3"/>
</dbReference>
<dbReference type="GeneTree" id="ENSGT00940000155319"/>
<dbReference type="Pfam" id="PF00059">
    <property type="entry name" value="Lectin_C"/>
    <property type="match status" value="1"/>
</dbReference>
<evidence type="ECO:0000256" key="5">
    <source>
        <dbReference type="ARBA" id="ARBA00022989"/>
    </source>
</evidence>
<reference evidence="9 10" key="1">
    <citation type="submission" date="2018-10" db="EMBL/GenBank/DDBJ databases">
        <title>Improved assembly of the deer mouse Peromyscus maniculatus genome.</title>
        <authorList>
            <person name="Lassance J.-M."/>
            <person name="Hoekstra H.E."/>
        </authorList>
    </citation>
    <scope>NUCLEOTIDE SEQUENCE [LARGE SCALE GENOMIC DNA]</scope>
</reference>
<dbReference type="CDD" id="cd03593">
    <property type="entry name" value="CLECT_NK_receptors_like"/>
    <property type="match status" value="1"/>
</dbReference>
<keyword evidence="6 7" id="KW-0472">Membrane</keyword>
<evidence type="ECO:0000256" key="7">
    <source>
        <dbReference type="SAM" id="Phobius"/>
    </source>
</evidence>
<sequence>MHAWCSQSSEEGLTFLYSYFTGVKHQEKCLRIILFMSPTKLFCWFAVTIVLTVAFIAMSVRKEKTCTTNPEAGHANCSRDWIGFGSKCFYFSEVTSNWTSSQTSCMILKAHLAQFDSLEELDFLKRHKNDSAYWIGLHRKSSEHSWRWTDNTKYNNLVPIRGEGKRAYLIDDKISSGKNYMPRKWICSKPKSYTL</sequence>
<keyword evidence="10" id="KW-1185">Reference proteome</keyword>
<reference evidence="9" key="2">
    <citation type="submission" date="2025-08" db="UniProtKB">
        <authorList>
            <consortium name="Ensembl"/>
        </authorList>
    </citation>
    <scope>IDENTIFICATION</scope>
</reference>
<evidence type="ECO:0000256" key="4">
    <source>
        <dbReference type="ARBA" id="ARBA00022968"/>
    </source>
</evidence>
<protein>
    <recommendedName>
        <fullName evidence="8">C-type lectin domain-containing protein</fullName>
    </recommendedName>
</protein>
<dbReference type="InterPro" id="IPR016187">
    <property type="entry name" value="CTDL_fold"/>
</dbReference>
<comment type="subcellular location">
    <subcellularLocation>
        <location evidence="1">Cell membrane</location>
        <topology evidence="1">Single-pass type II membrane protein</topology>
    </subcellularLocation>
</comment>
<dbReference type="GO" id="GO:0046703">
    <property type="term" value="F:natural killer cell lectin-like receptor binding"/>
    <property type="evidence" value="ECO:0007669"/>
    <property type="project" value="TreeGrafter"/>
</dbReference>
<dbReference type="InterPro" id="IPR016186">
    <property type="entry name" value="C-type_lectin-like/link_sf"/>
</dbReference>
<name>A0A8C9CT71_PERMB</name>
<evidence type="ECO:0000313" key="10">
    <source>
        <dbReference type="Proteomes" id="UP000694547"/>
    </source>
</evidence>
<keyword evidence="2 7" id="KW-0812">Transmembrane</keyword>
<feature type="domain" description="C-type lectin" evidence="8">
    <location>
        <begin position="84"/>
        <end position="188"/>
    </location>
</feature>
<keyword evidence="5 7" id="KW-1133">Transmembrane helix</keyword>
<dbReference type="InterPro" id="IPR050828">
    <property type="entry name" value="C-type_lectin/matrix_domain"/>
</dbReference>
<dbReference type="GO" id="GO:0009897">
    <property type="term" value="C:external side of plasma membrane"/>
    <property type="evidence" value="ECO:0007669"/>
    <property type="project" value="TreeGrafter"/>
</dbReference>
<organism evidence="9 10">
    <name type="scientific">Peromyscus maniculatus bairdii</name>
    <name type="common">Prairie deer mouse</name>
    <dbReference type="NCBI Taxonomy" id="230844"/>
    <lineage>
        <taxon>Eukaryota</taxon>
        <taxon>Metazoa</taxon>
        <taxon>Chordata</taxon>
        <taxon>Craniata</taxon>
        <taxon>Vertebrata</taxon>
        <taxon>Euteleostomi</taxon>
        <taxon>Mammalia</taxon>
        <taxon>Eutheria</taxon>
        <taxon>Euarchontoglires</taxon>
        <taxon>Glires</taxon>
        <taxon>Rodentia</taxon>
        <taxon>Myomorpha</taxon>
        <taxon>Muroidea</taxon>
        <taxon>Cricetidae</taxon>
        <taxon>Neotominae</taxon>
        <taxon>Peromyscus</taxon>
    </lineage>
</organism>
<accession>A0A8C9CT71</accession>